<feature type="region of interest" description="Disordered" evidence="5">
    <location>
        <begin position="64"/>
        <end position="105"/>
    </location>
</feature>
<proteinExistence type="inferred from homology"/>
<keyword evidence="2" id="KW-0929">Antimicrobial</keyword>
<organism evidence="6 7">
    <name type="scientific">Oceanobacillus jeddahense</name>
    <dbReference type="NCBI Taxonomy" id="1462527"/>
    <lineage>
        <taxon>Bacteria</taxon>
        <taxon>Bacillati</taxon>
        <taxon>Bacillota</taxon>
        <taxon>Bacilli</taxon>
        <taxon>Bacillales</taxon>
        <taxon>Bacillaceae</taxon>
        <taxon>Oceanobacillus</taxon>
    </lineage>
</organism>
<dbReference type="InterPro" id="IPR023388">
    <property type="entry name" value="Bacteriocin_IIa_dom_sf"/>
</dbReference>
<keyword evidence="7" id="KW-1185">Reference proteome</keyword>
<keyword evidence="3" id="KW-0044">Antibiotic</keyword>
<comment type="similarity">
    <text evidence="1">Belongs to the bacteriocin class IIA/YGNGV family.</text>
</comment>
<name>A0ABY5JLF9_9BACI</name>
<dbReference type="InterPro" id="IPR002633">
    <property type="entry name" value="Bacteriocin_IIa"/>
</dbReference>
<feature type="compositionally biased region" description="Polar residues" evidence="5">
    <location>
        <begin position="96"/>
        <end position="105"/>
    </location>
</feature>
<dbReference type="Gene3D" id="1.20.5.130">
    <property type="match status" value="1"/>
</dbReference>
<dbReference type="RefSeq" id="WP_256706577.1">
    <property type="nucleotide sequence ID" value="NZ_CP101914.1"/>
</dbReference>
<evidence type="ECO:0000256" key="5">
    <source>
        <dbReference type="SAM" id="MobiDB-lite"/>
    </source>
</evidence>
<evidence type="ECO:0000256" key="1">
    <source>
        <dbReference type="ARBA" id="ARBA00007999"/>
    </source>
</evidence>
<feature type="compositionally biased region" description="Polar residues" evidence="5">
    <location>
        <begin position="64"/>
        <end position="89"/>
    </location>
</feature>
<evidence type="ECO:0000256" key="4">
    <source>
        <dbReference type="ARBA" id="ARBA00023048"/>
    </source>
</evidence>
<keyword evidence="4" id="KW-0078">Bacteriocin</keyword>
<protein>
    <submittedName>
        <fullName evidence="6">Class II bacteriocin</fullName>
    </submittedName>
</protein>
<reference evidence="6" key="1">
    <citation type="submission" date="2022-07" db="EMBL/GenBank/DDBJ databases">
        <title>FELIX.</title>
        <authorList>
            <person name="Wan K.H."/>
            <person name="Park S."/>
            <person name="Lawrence Q."/>
            <person name="Eichenberger J.P."/>
            <person name="Booth B.W."/>
            <person name="Piaggio A.J."/>
            <person name="Chandler J.C."/>
            <person name="Franklin A.B."/>
            <person name="Celniker S.E."/>
        </authorList>
    </citation>
    <scope>NUCLEOTIDE SEQUENCE</scope>
    <source>
        <strain evidence="6">QA-1986 374</strain>
    </source>
</reference>
<dbReference type="Proteomes" id="UP001059773">
    <property type="component" value="Chromosome"/>
</dbReference>
<evidence type="ECO:0000313" key="7">
    <source>
        <dbReference type="Proteomes" id="UP001059773"/>
    </source>
</evidence>
<evidence type="ECO:0000256" key="2">
    <source>
        <dbReference type="ARBA" id="ARBA00022529"/>
    </source>
</evidence>
<dbReference type="Pfam" id="PF01721">
    <property type="entry name" value="Bacteriocin_II"/>
    <property type="match status" value="1"/>
</dbReference>
<dbReference type="EMBL" id="CP101914">
    <property type="protein sequence ID" value="UUI01146.1"/>
    <property type="molecule type" value="Genomic_DNA"/>
</dbReference>
<gene>
    <name evidence="6" type="ORF">NP439_13860</name>
</gene>
<evidence type="ECO:0000256" key="3">
    <source>
        <dbReference type="ARBA" id="ARBA00023022"/>
    </source>
</evidence>
<sequence length="105" mass="11058">MKLGLATLTLGLGLSVFSTQEVQAESVDYGNGVHCDDENGCTINYSEAFQQSVDRAIESYSTGLVSAPVKSNSKSKPNQSTSKTNNDPNPTRPEPGTTTGSPSMN</sequence>
<accession>A0ABY5JLF9</accession>
<evidence type="ECO:0000313" key="6">
    <source>
        <dbReference type="EMBL" id="UUI01146.1"/>
    </source>
</evidence>